<protein>
    <submittedName>
        <fullName evidence="9">BCCT transporter</fullName>
    </submittedName>
</protein>
<dbReference type="STRING" id="693.AKJ17_04250"/>
<organism evidence="9 10">
    <name type="scientific">Vibrio nereis</name>
    <dbReference type="NCBI Taxonomy" id="693"/>
    <lineage>
        <taxon>Bacteria</taxon>
        <taxon>Pseudomonadati</taxon>
        <taxon>Pseudomonadota</taxon>
        <taxon>Gammaproteobacteria</taxon>
        <taxon>Vibrionales</taxon>
        <taxon>Vibrionaceae</taxon>
        <taxon>Vibrio</taxon>
    </lineage>
</organism>
<keyword evidence="5 8" id="KW-0812">Transmembrane</keyword>
<evidence type="ECO:0000256" key="2">
    <source>
        <dbReference type="ARBA" id="ARBA00005658"/>
    </source>
</evidence>
<feature type="transmembrane region" description="Helical" evidence="8">
    <location>
        <begin position="467"/>
        <end position="487"/>
    </location>
</feature>
<dbReference type="AlphaFoldDB" id="A0A0M0HPZ5"/>
<dbReference type="RefSeq" id="WP_053394546.1">
    <property type="nucleotide sequence ID" value="NZ_LHPJ01000005.1"/>
</dbReference>
<evidence type="ECO:0000256" key="3">
    <source>
        <dbReference type="ARBA" id="ARBA00022448"/>
    </source>
</evidence>
<keyword evidence="10" id="KW-1185">Reference proteome</keyword>
<evidence type="ECO:0000256" key="1">
    <source>
        <dbReference type="ARBA" id="ARBA00004651"/>
    </source>
</evidence>
<feature type="transmembrane region" description="Helical" evidence="8">
    <location>
        <begin position="85"/>
        <end position="103"/>
    </location>
</feature>
<feature type="transmembrane region" description="Helical" evidence="8">
    <location>
        <begin position="133"/>
        <end position="156"/>
    </location>
</feature>
<dbReference type="Proteomes" id="UP000037515">
    <property type="component" value="Unassembled WGS sequence"/>
</dbReference>
<dbReference type="PANTHER" id="PTHR30047:SF7">
    <property type="entry name" value="HIGH-AFFINITY CHOLINE TRANSPORT PROTEIN"/>
    <property type="match status" value="1"/>
</dbReference>
<keyword evidence="6 8" id="KW-1133">Transmembrane helix</keyword>
<keyword evidence="4" id="KW-1003">Cell membrane</keyword>
<evidence type="ECO:0000313" key="9">
    <source>
        <dbReference type="EMBL" id="KOO04139.1"/>
    </source>
</evidence>
<feature type="transmembrane region" description="Helical" evidence="8">
    <location>
        <begin position="441"/>
        <end position="460"/>
    </location>
</feature>
<gene>
    <name evidence="9" type="ORF">AKJ17_04250</name>
</gene>
<evidence type="ECO:0000256" key="8">
    <source>
        <dbReference type="SAM" id="Phobius"/>
    </source>
</evidence>
<feature type="transmembrane region" description="Helical" evidence="8">
    <location>
        <begin position="185"/>
        <end position="208"/>
    </location>
</feature>
<feature type="transmembrane region" description="Helical" evidence="8">
    <location>
        <begin position="399"/>
        <end position="421"/>
    </location>
</feature>
<evidence type="ECO:0000313" key="10">
    <source>
        <dbReference type="Proteomes" id="UP000037515"/>
    </source>
</evidence>
<proteinExistence type="inferred from homology"/>
<dbReference type="GO" id="GO:0005886">
    <property type="term" value="C:plasma membrane"/>
    <property type="evidence" value="ECO:0007669"/>
    <property type="project" value="UniProtKB-SubCell"/>
</dbReference>
<feature type="transmembrane region" description="Helical" evidence="8">
    <location>
        <begin position="375"/>
        <end position="392"/>
    </location>
</feature>
<dbReference type="OrthoDB" id="9775735at2"/>
<evidence type="ECO:0000256" key="4">
    <source>
        <dbReference type="ARBA" id="ARBA00022475"/>
    </source>
</evidence>
<evidence type="ECO:0000256" key="6">
    <source>
        <dbReference type="ARBA" id="ARBA00022989"/>
    </source>
</evidence>
<feature type="transmembrane region" description="Helical" evidence="8">
    <location>
        <begin position="44"/>
        <end position="65"/>
    </location>
</feature>
<comment type="similarity">
    <text evidence="2">Belongs to the BCCT transporter (TC 2.A.15) family.</text>
</comment>
<keyword evidence="3" id="KW-0813">Transport</keyword>
<dbReference type="EMBL" id="LHPJ01000005">
    <property type="protein sequence ID" value="KOO04139.1"/>
    <property type="molecule type" value="Genomic_DNA"/>
</dbReference>
<feature type="transmembrane region" description="Helical" evidence="8">
    <location>
        <begin position="310"/>
        <end position="326"/>
    </location>
</feature>
<dbReference type="GO" id="GO:0022857">
    <property type="term" value="F:transmembrane transporter activity"/>
    <property type="evidence" value="ECO:0007669"/>
    <property type="project" value="InterPro"/>
</dbReference>
<reference evidence="10" key="1">
    <citation type="submission" date="2015-08" db="EMBL/GenBank/DDBJ databases">
        <title>Vibrio galatheae sp. nov., a novel member of the Vibrionaceae family isolated from the Solomon Islands.</title>
        <authorList>
            <person name="Giubergia S."/>
            <person name="Machado H."/>
            <person name="Mateiu R.V."/>
            <person name="Gram L."/>
        </authorList>
    </citation>
    <scope>NUCLEOTIDE SEQUENCE [LARGE SCALE GENOMIC DNA]</scope>
    <source>
        <strain evidence="10">DSM 19584</strain>
    </source>
</reference>
<name>A0A0M0HPZ5_VIBNE</name>
<dbReference type="Pfam" id="PF02028">
    <property type="entry name" value="BCCT"/>
    <property type="match status" value="1"/>
</dbReference>
<evidence type="ECO:0000256" key="5">
    <source>
        <dbReference type="ARBA" id="ARBA00022692"/>
    </source>
</evidence>
<accession>A0A0M0HPZ5</accession>
<keyword evidence="7 8" id="KW-0472">Membrane</keyword>
<dbReference type="InterPro" id="IPR000060">
    <property type="entry name" value="BCCT_transptr"/>
</dbReference>
<feature type="transmembrane region" description="Helical" evidence="8">
    <location>
        <begin position="338"/>
        <end position="363"/>
    </location>
</feature>
<evidence type="ECO:0000256" key="7">
    <source>
        <dbReference type="ARBA" id="ARBA00023136"/>
    </source>
</evidence>
<sequence length="514" mass="56727">MKNLNFGLAIPAIVLVLVVLSVSTLFPQQSQAVAGNAMKFVTSWFGWLVELASLALVVFLFWLAFSKYGLIRLGDEKPEYSNFSYGGMIFTAGVGASLIYWGIGEPMYYLQSPPMFAEPNSYQAAAWAVTYSIFHWGITGWAIYCFPAIPFAYAFYVQKKRTLKLSTLCEPVVGKNRTVAKCIDLLAIFGTLAAFASSLALTVTLLSTGVSELFEIENSLLLQGSIIVLFVAALLAVMLVGFNKGISKVSDYTVIAAIAFAVFVLFSANAQFILNNFTDAIGVMLDSYFRMSLWTDPVQQSGFPQGWTQYYWFWYYAYLIMMGLFITRISRGRTIRELILYAISMGSLGCAFFISIFGGYAIWAQLFGGYPIQDWMSDGGLTFAVVSLINTLPEKNMVLAIFLVIQFFLMLTTMSSASVATSMLTTNQLTLSGDPDNKVKLLWAGAISLISFSVFLSGGGIETIKSLCVVAGLPMMFIYAILIRQLMMQLSGEVTSEQQESVVEPQELPAYQFK</sequence>
<dbReference type="PANTHER" id="PTHR30047">
    <property type="entry name" value="HIGH-AFFINITY CHOLINE TRANSPORT PROTEIN-RELATED"/>
    <property type="match status" value="1"/>
</dbReference>
<comment type="subcellular location">
    <subcellularLocation>
        <location evidence="1">Cell membrane</location>
        <topology evidence="1">Multi-pass membrane protein</topology>
    </subcellularLocation>
</comment>
<feature type="transmembrane region" description="Helical" evidence="8">
    <location>
        <begin position="254"/>
        <end position="274"/>
    </location>
</feature>
<comment type="caution">
    <text evidence="9">The sequence shown here is derived from an EMBL/GenBank/DDBJ whole genome shotgun (WGS) entry which is preliminary data.</text>
</comment>
<dbReference type="PATRIC" id="fig|693.5.peg.861"/>
<feature type="transmembrane region" description="Helical" evidence="8">
    <location>
        <begin position="220"/>
        <end position="242"/>
    </location>
</feature>